<dbReference type="EMBL" id="JARJLG010000186">
    <property type="protein sequence ID" value="KAJ7731011.1"/>
    <property type="molecule type" value="Genomic_DNA"/>
</dbReference>
<dbReference type="Proteomes" id="UP001215280">
    <property type="component" value="Unassembled WGS sequence"/>
</dbReference>
<evidence type="ECO:0000313" key="2">
    <source>
        <dbReference type="EMBL" id="KAJ7731011.1"/>
    </source>
</evidence>
<name>A0AAD7HYF1_9AGAR</name>
<feature type="region of interest" description="Disordered" evidence="1">
    <location>
        <begin position="74"/>
        <end position="99"/>
    </location>
</feature>
<dbReference type="AlphaFoldDB" id="A0AAD7HYF1"/>
<protein>
    <submittedName>
        <fullName evidence="2">Uncharacterized protein</fullName>
    </submittedName>
</protein>
<comment type="caution">
    <text evidence="2">The sequence shown here is derived from an EMBL/GenBank/DDBJ whole genome shotgun (WGS) entry which is preliminary data.</text>
</comment>
<accession>A0AAD7HYF1</accession>
<evidence type="ECO:0000256" key="1">
    <source>
        <dbReference type="SAM" id="MobiDB-lite"/>
    </source>
</evidence>
<evidence type="ECO:0000313" key="3">
    <source>
        <dbReference type="Proteomes" id="UP001215280"/>
    </source>
</evidence>
<reference evidence="2" key="1">
    <citation type="submission" date="2023-03" db="EMBL/GenBank/DDBJ databases">
        <title>Massive genome expansion in bonnet fungi (Mycena s.s.) driven by repeated elements and novel gene families across ecological guilds.</title>
        <authorList>
            <consortium name="Lawrence Berkeley National Laboratory"/>
            <person name="Harder C.B."/>
            <person name="Miyauchi S."/>
            <person name="Viragh M."/>
            <person name="Kuo A."/>
            <person name="Thoen E."/>
            <person name="Andreopoulos B."/>
            <person name="Lu D."/>
            <person name="Skrede I."/>
            <person name="Drula E."/>
            <person name="Henrissat B."/>
            <person name="Morin E."/>
            <person name="Kohler A."/>
            <person name="Barry K."/>
            <person name="LaButti K."/>
            <person name="Morin E."/>
            <person name="Salamov A."/>
            <person name="Lipzen A."/>
            <person name="Mereny Z."/>
            <person name="Hegedus B."/>
            <person name="Baldrian P."/>
            <person name="Stursova M."/>
            <person name="Weitz H."/>
            <person name="Taylor A."/>
            <person name="Grigoriev I.V."/>
            <person name="Nagy L.G."/>
            <person name="Martin F."/>
            <person name="Kauserud H."/>
        </authorList>
    </citation>
    <scope>NUCLEOTIDE SEQUENCE</scope>
    <source>
        <strain evidence="2">CBHHK188m</strain>
    </source>
</reference>
<keyword evidence="3" id="KW-1185">Reference proteome</keyword>
<organism evidence="2 3">
    <name type="scientific">Mycena maculata</name>
    <dbReference type="NCBI Taxonomy" id="230809"/>
    <lineage>
        <taxon>Eukaryota</taxon>
        <taxon>Fungi</taxon>
        <taxon>Dikarya</taxon>
        <taxon>Basidiomycota</taxon>
        <taxon>Agaricomycotina</taxon>
        <taxon>Agaricomycetes</taxon>
        <taxon>Agaricomycetidae</taxon>
        <taxon>Agaricales</taxon>
        <taxon>Marasmiineae</taxon>
        <taxon>Mycenaceae</taxon>
        <taxon>Mycena</taxon>
    </lineage>
</organism>
<gene>
    <name evidence="2" type="ORF">DFH07DRAFT_781437</name>
</gene>
<sequence>MLLPMRTVLALFNTVGLYKRTCWEVAAHMVLSDVAGEQFDPDKQLPHYDVNGGSKRKTAANSCGVLLTTILKNGIPPSGREPDTGEHMPIPVPKSPSPRGMFHLRSRCGTKNSALGRFRAGSRMPLSREQPELGLREERRLERVSRRIWDRQQVASDYAVINGDFFERTEPGSDMHGGLQESNEPLERLADRWGKEAREIGWGVAARDIATVIVSKNE</sequence>
<proteinExistence type="predicted"/>